<accession>A0A1I5NZZ0</accession>
<evidence type="ECO:0000256" key="1">
    <source>
        <dbReference type="ARBA" id="ARBA00008270"/>
    </source>
</evidence>
<dbReference type="PANTHER" id="PTHR13774">
    <property type="entry name" value="PHENAZINE BIOSYNTHESIS PROTEIN"/>
    <property type="match status" value="1"/>
</dbReference>
<dbReference type="OrthoDB" id="9788221at2"/>
<reference evidence="3 4" key="1">
    <citation type="submission" date="2016-10" db="EMBL/GenBank/DDBJ databases">
        <authorList>
            <person name="de Groot N.N."/>
        </authorList>
    </citation>
    <scope>NUCLEOTIDE SEQUENCE [LARGE SCALE GENOMIC DNA]</scope>
    <source>
        <strain evidence="3 4">DSM 19547</strain>
    </source>
</reference>
<dbReference type="PIRSF" id="PIRSF016184">
    <property type="entry name" value="PhzC_PhzF"/>
    <property type="match status" value="1"/>
</dbReference>
<proteinExistence type="inferred from homology"/>
<dbReference type="EMBL" id="FOXA01000004">
    <property type="protein sequence ID" value="SFP27355.1"/>
    <property type="molecule type" value="Genomic_DNA"/>
</dbReference>
<dbReference type="PANTHER" id="PTHR13774:SF32">
    <property type="entry name" value="ANTISENSE-ENHANCING SEQUENCE 1"/>
    <property type="match status" value="1"/>
</dbReference>
<dbReference type="GO" id="GO:0016853">
    <property type="term" value="F:isomerase activity"/>
    <property type="evidence" value="ECO:0007669"/>
    <property type="project" value="UniProtKB-KW"/>
</dbReference>
<dbReference type="Proteomes" id="UP000199356">
    <property type="component" value="Unassembled WGS sequence"/>
</dbReference>
<gene>
    <name evidence="3" type="ORF">SAMN04488047_104167</name>
</gene>
<dbReference type="Gene3D" id="3.10.310.10">
    <property type="entry name" value="Diaminopimelate Epimerase, Chain A, domain 1"/>
    <property type="match status" value="2"/>
</dbReference>
<keyword evidence="3" id="KW-0413">Isomerase</keyword>
<dbReference type="RefSeq" id="WP_093419889.1">
    <property type="nucleotide sequence ID" value="NZ_FOXA01000004.1"/>
</dbReference>
<evidence type="ECO:0000313" key="3">
    <source>
        <dbReference type="EMBL" id="SFP27355.1"/>
    </source>
</evidence>
<dbReference type="AlphaFoldDB" id="A0A1I5NZZ0"/>
<organism evidence="3 4">
    <name type="scientific">Tranquillimonas alkanivorans</name>
    <dbReference type="NCBI Taxonomy" id="441119"/>
    <lineage>
        <taxon>Bacteria</taxon>
        <taxon>Pseudomonadati</taxon>
        <taxon>Pseudomonadota</taxon>
        <taxon>Alphaproteobacteria</taxon>
        <taxon>Rhodobacterales</taxon>
        <taxon>Roseobacteraceae</taxon>
        <taxon>Tranquillimonas</taxon>
    </lineage>
</organism>
<evidence type="ECO:0000313" key="4">
    <source>
        <dbReference type="Proteomes" id="UP000199356"/>
    </source>
</evidence>
<dbReference type="Pfam" id="PF02567">
    <property type="entry name" value="PhzC-PhzF"/>
    <property type="match status" value="1"/>
</dbReference>
<keyword evidence="4" id="KW-1185">Reference proteome</keyword>
<evidence type="ECO:0000256" key="2">
    <source>
        <dbReference type="PIRSR" id="PIRSR016184-1"/>
    </source>
</evidence>
<comment type="similarity">
    <text evidence="1">Belongs to the PhzF family.</text>
</comment>
<name>A0A1I5NZZ0_9RHOB</name>
<dbReference type="STRING" id="441119.SAMN04488047_104167"/>
<dbReference type="NCBIfam" id="TIGR00654">
    <property type="entry name" value="PhzF_family"/>
    <property type="match status" value="1"/>
</dbReference>
<protein>
    <submittedName>
        <fullName evidence="3">Trans-2,3-dihydro-3-hydroxyanthranilate isomerase</fullName>
    </submittedName>
</protein>
<feature type="active site" evidence="2">
    <location>
        <position position="45"/>
    </location>
</feature>
<sequence length="291" mass="31018">MTEYLVYDVFTDTPFGGNPLAIIPDARDVPEARLQKIAREFNFSETTFVFPPEDPAHTACVRIFTPNAEIPFAGHPTIGTAIALAEMGRGAEQVLELGVGPIPCRVSDGEAEFVTKVPLSILHRCDPDDIAACLGLGTDAIRIDRHAPAMASVGLPFVLAELRDLDALAACTPALDQYRRCARVYPSSLDFAVLAYVRNGERVQQRMFAPLDNIPEDPATGSAAAALGAFLADLDDGDMSLDIAQGVEMGRPSRIGVAVSGGAVTISGRAVRMMEGRLTLEQGSRPGHDSI</sequence>
<dbReference type="GO" id="GO:0005737">
    <property type="term" value="C:cytoplasm"/>
    <property type="evidence" value="ECO:0007669"/>
    <property type="project" value="TreeGrafter"/>
</dbReference>
<dbReference type="SUPFAM" id="SSF54506">
    <property type="entry name" value="Diaminopimelate epimerase-like"/>
    <property type="match status" value="1"/>
</dbReference>
<dbReference type="InterPro" id="IPR003719">
    <property type="entry name" value="Phenazine_PhzF-like"/>
</dbReference>